<organism evidence="1 2">
    <name type="scientific">Pseudonocardia halophobica</name>
    <dbReference type="NCBI Taxonomy" id="29401"/>
    <lineage>
        <taxon>Bacteria</taxon>
        <taxon>Bacillati</taxon>
        <taxon>Actinomycetota</taxon>
        <taxon>Actinomycetes</taxon>
        <taxon>Pseudonocardiales</taxon>
        <taxon>Pseudonocardiaceae</taxon>
        <taxon>Pseudonocardia</taxon>
    </lineage>
</organism>
<reference evidence="1" key="2">
    <citation type="submission" date="2023-01" db="EMBL/GenBank/DDBJ databases">
        <authorList>
            <person name="Sun Q."/>
            <person name="Evtushenko L."/>
        </authorList>
    </citation>
    <scope>NUCLEOTIDE SEQUENCE</scope>
    <source>
        <strain evidence="1">VKM Ac-1069</strain>
    </source>
</reference>
<dbReference type="AlphaFoldDB" id="A0A9W6NY26"/>
<name>A0A9W6NY26_9PSEU</name>
<dbReference type="Proteomes" id="UP001143463">
    <property type="component" value="Unassembled WGS sequence"/>
</dbReference>
<protein>
    <submittedName>
        <fullName evidence="1">Uncharacterized protein</fullName>
    </submittedName>
</protein>
<evidence type="ECO:0000313" key="1">
    <source>
        <dbReference type="EMBL" id="GLL13484.1"/>
    </source>
</evidence>
<accession>A0A9W6NY26</accession>
<sequence length="70" mass="7487">MTEQHIHVGGVSVAVTVTPADRTNCATPSRAGDHPAAWTVTQVSTHGPVICSWCEQHMPDRFQHLARGAA</sequence>
<reference evidence="1" key="1">
    <citation type="journal article" date="2014" name="Int. J. Syst. Evol. Microbiol.">
        <title>Complete genome sequence of Corynebacterium casei LMG S-19264T (=DSM 44701T), isolated from a smear-ripened cheese.</title>
        <authorList>
            <consortium name="US DOE Joint Genome Institute (JGI-PGF)"/>
            <person name="Walter F."/>
            <person name="Albersmeier A."/>
            <person name="Kalinowski J."/>
            <person name="Ruckert C."/>
        </authorList>
    </citation>
    <scope>NUCLEOTIDE SEQUENCE</scope>
    <source>
        <strain evidence="1">VKM Ac-1069</strain>
    </source>
</reference>
<evidence type="ECO:0000313" key="2">
    <source>
        <dbReference type="Proteomes" id="UP001143463"/>
    </source>
</evidence>
<proteinExistence type="predicted"/>
<comment type="caution">
    <text evidence="1">The sequence shown here is derived from an EMBL/GenBank/DDBJ whole genome shotgun (WGS) entry which is preliminary data.</text>
</comment>
<gene>
    <name evidence="1" type="ORF">GCM10017577_46280</name>
</gene>
<keyword evidence="2" id="KW-1185">Reference proteome</keyword>
<dbReference type="EMBL" id="BSFQ01000022">
    <property type="protein sequence ID" value="GLL13484.1"/>
    <property type="molecule type" value="Genomic_DNA"/>
</dbReference>
<dbReference type="RefSeq" id="WP_037046975.1">
    <property type="nucleotide sequence ID" value="NZ_BSFQ01000022.1"/>
</dbReference>